<keyword evidence="6" id="KW-0812">Transmembrane</keyword>
<dbReference type="GO" id="GO:0005886">
    <property type="term" value="C:plasma membrane"/>
    <property type="evidence" value="ECO:0007669"/>
    <property type="project" value="TreeGrafter"/>
</dbReference>
<evidence type="ECO:0000256" key="12">
    <source>
        <dbReference type="ARBA" id="ARBA00023180"/>
    </source>
</evidence>
<feature type="domain" description="Peptidase S9 prolyl oligopeptidase catalytic" evidence="13">
    <location>
        <begin position="613"/>
        <end position="813"/>
    </location>
</feature>
<keyword evidence="12" id="KW-0325">Glycoprotein</keyword>
<dbReference type="SUPFAM" id="SSF53474">
    <property type="entry name" value="alpha/beta-Hydrolases"/>
    <property type="match status" value="1"/>
</dbReference>
<proteinExistence type="inferred from homology"/>
<dbReference type="GO" id="GO:0008239">
    <property type="term" value="F:dipeptidyl-peptidase activity"/>
    <property type="evidence" value="ECO:0007669"/>
    <property type="project" value="TreeGrafter"/>
</dbReference>
<evidence type="ECO:0000313" key="15">
    <source>
        <dbReference type="EMBL" id="SCU86885.1"/>
    </source>
</evidence>
<dbReference type="EMBL" id="LT598482">
    <property type="protein sequence ID" value="SCU86885.1"/>
    <property type="molecule type" value="Genomic_DNA"/>
</dbReference>
<dbReference type="InterPro" id="IPR002471">
    <property type="entry name" value="Pept_S9_AS"/>
</dbReference>
<dbReference type="SUPFAM" id="SSF82171">
    <property type="entry name" value="DPP6 N-terminal domain-like"/>
    <property type="match status" value="1"/>
</dbReference>
<evidence type="ECO:0000256" key="3">
    <source>
        <dbReference type="ARBA" id="ARBA00022438"/>
    </source>
</evidence>
<dbReference type="PANTHER" id="PTHR11731">
    <property type="entry name" value="PROTEASE FAMILY S9B,C DIPEPTIDYL-PEPTIDASE IV-RELATED"/>
    <property type="match status" value="1"/>
</dbReference>
<evidence type="ECO:0000313" key="16">
    <source>
        <dbReference type="Proteomes" id="UP000191144"/>
    </source>
</evidence>
<keyword evidence="5" id="KW-0645">Protease</keyword>
<name>A0A1G4JAQ3_9SACH</name>
<sequence length="820" mass="92590">MGFEDEELEPLNYELANIRKRKTKGIFPVELALWTLLVWGSFALLKTIDSDVPSGISAFFKWHWPVRPGKQSLDKISFANVRNATFAPQLHSIQWISGVDSSVSDKGLFLSEKDDSYVVESVLDKNYSRVLLDSKHFEHDGYNYSVEYVKASPDLSQVLLRSNTTKNWRHSTVGSYFLLDEDQNGLRLLGHGIALVQWSPNSQDLAYVQANDMFLYSTKTHTVSRRITNDGSAQVFNGKPDWVYEEEVFEGDSAMWWSPKGDYLAYLRINETLVHEFPIPYFAQDDADIYPEVRKIKYPKSGSANPQATLMVYDINAQKFSAVEHGDASTLITEVLWVGDAKILAKTSDRCSDVLSVVLVDAEKGASHEVPRKESSEDGWWEITHNTKYVPRDSLRGRDQDGYVDLIPFNGYNHLAYYSPANSTDPVMLTSGEWEVVDGPAAIDFESNNVYFIATKKDSAERHIYSVNLHDPLNIKDVSDTSEDGYFSISFSSGSRFALVSYLGPEVPYQKVVEFKSNTSDALTAGNVLGKTLFCLEENETLKSRLKHYEIPQKTFREMNLGKDKNGHDIIASSYEILPPNFNPKLKDHYPVFFYAYGGPNSQQVAKLFSIGFNQVVSSQLNAIVVVVDGRGTGFKGRDFRALVRDNLGDVEAQDQISAAKQYAAKPFVDAQKISLFGWSYGGYLTLKTLERDAGRTFKYGMSVAPVTDWRLYDSVYTERYMHKPQQNSDGYAKAKVHNASALGETTRFLLMHGSGDDNVHFQNSLKFLDMLDLAGVENYDMHVFPDSDHSIRYHNANNIVYDKLLNWAAQAYDGRFLAL</sequence>
<dbReference type="PROSITE" id="PS00708">
    <property type="entry name" value="PRO_ENDOPEP_SER"/>
    <property type="match status" value="1"/>
</dbReference>
<comment type="similarity">
    <text evidence="2">Belongs to the peptidase S9B family.</text>
</comment>
<evidence type="ECO:0000256" key="6">
    <source>
        <dbReference type="ARBA" id="ARBA00022692"/>
    </source>
</evidence>
<dbReference type="GO" id="GO:0004252">
    <property type="term" value="F:serine-type endopeptidase activity"/>
    <property type="evidence" value="ECO:0007669"/>
    <property type="project" value="InterPro"/>
</dbReference>
<keyword evidence="9" id="KW-0735">Signal-anchor</keyword>
<evidence type="ECO:0000256" key="2">
    <source>
        <dbReference type="ARBA" id="ARBA00006150"/>
    </source>
</evidence>
<accession>A0A1G4JAQ3</accession>
<dbReference type="PANTHER" id="PTHR11731:SF200">
    <property type="entry name" value="DIPEPTIDYL PEPTIDASE 10, ISOFORM B"/>
    <property type="match status" value="1"/>
</dbReference>
<keyword evidence="3" id="KW-0031">Aminopeptidase</keyword>
<dbReference type="OrthoDB" id="16520at2759"/>
<dbReference type="FunFam" id="3.40.50.1820:FF:000003">
    <property type="entry name" value="Dipeptidyl peptidase 4"/>
    <property type="match status" value="1"/>
</dbReference>
<evidence type="ECO:0000256" key="9">
    <source>
        <dbReference type="ARBA" id="ARBA00022968"/>
    </source>
</evidence>
<dbReference type="Proteomes" id="UP000191144">
    <property type="component" value="Chromosome D"/>
</dbReference>
<dbReference type="GO" id="GO:0005774">
    <property type="term" value="C:vacuolar membrane"/>
    <property type="evidence" value="ECO:0007669"/>
    <property type="project" value="UniProtKB-SubCell"/>
</dbReference>
<feature type="domain" description="Dipeptidylpeptidase IV N-terminal" evidence="14">
    <location>
        <begin position="152"/>
        <end position="509"/>
    </location>
</feature>
<dbReference type="AlphaFoldDB" id="A0A1G4JAQ3"/>
<dbReference type="InterPro" id="IPR029058">
    <property type="entry name" value="AB_hydrolase_fold"/>
</dbReference>
<reference evidence="16" key="1">
    <citation type="submission" date="2016-03" db="EMBL/GenBank/DDBJ databases">
        <authorList>
            <person name="Devillers Hugo."/>
        </authorList>
    </citation>
    <scope>NUCLEOTIDE SEQUENCE [LARGE SCALE GENOMIC DNA]</scope>
</reference>
<evidence type="ECO:0000256" key="1">
    <source>
        <dbReference type="ARBA" id="ARBA00004576"/>
    </source>
</evidence>
<evidence type="ECO:0000256" key="8">
    <source>
        <dbReference type="ARBA" id="ARBA00022825"/>
    </source>
</evidence>
<dbReference type="InterPro" id="IPR001375">
    <property type="entry name" value="Peptidase_S9_cat"/>
</dbReference>
<keyword evidence="10" id="KW-1133">Transmembrane helix</keyword>
<dbReference type="InterPro" id="IPR050278">
    <property type="entry name" value="Serine_Prot_S9B/DPPIV"/>
</dbReference>
<evidence type="ECO:0000259" key="14">
    <source>
        <dbReference type="Pfam" id="PF00930"/>
    </source>
</evidence>
<keyword evidence="7" id="KW-0378">Hydrolase</keyword>
<evidence type="ECO:0000256" key="5">
    <source>
        <dbReference type="ARBA" id="ARBA00022670"/>
    </source>
</evidence>
<dbReference type="Gene3D" id="3.40.50.1820">
    <property type="entry name" value="alpha/beta hydrolase"/>
    <property type="match status" value="1"/>
</dbReference>
<evidence type="ECO:0000256" key="7">
    <source>
        <dbReference type="ARBA" id="ARBA00022801"/>
    </source>
</evidence>
<evidence type="ECO:0000256" key="10">
    <source>
        <dbReference type="ARBA" id="ARBA00022989"/>
    </source>
</evidence>
<keyword evidence="8" id="KW-0720">Serine protease</keyword>
<dbReference type="Pfam" id="PF00326">
    <property type="entry name" value="Peptidase_S9"/>
    <property type="match status" value="1"/>
</dbReference>
<evidence type="ECO:0000256" key="4">
    <source>
        <dbReference type="ARBA" id="ARBA00022554"/>
    </source>
</evidence>
<dbReference type="InterPro" id="IPR002469">
    <property type="entry name" value="Peptidase_S9B_N"/>
</dbReference>
<evidence type="ECO:0000259" key="13">
    <source>
        <dbReference type="Pfam" id="PF00326"/>
    </source>
</evidence>
<dbReference type="GO" id="GO:0006508">
    <property type="term" value="P:proteolysis"/>
    <property type="evidence" value="ECO:0007669"/>
    <property type="project" value="UniProtKB-KW"/>
</dbReference>
<dbReference type="GO" id="GO:0004177">
    <property type="term" value="F:aminopeptidase activity"/>
    <property type="evidence" value="ECO:0007669"/>
    <property type="project" value="UniProtKB-KW"/>
</dbReference>
<organism evidence="15 16">
    <name type="scientific">Lachancea meyersii CBS 8951</name>
    <dbReference type="NCBI Taxonomy" id="1266667"/>
    <lineage>
        <taxon>Eukaryota</taxon>
        <taxon>Fungi</taxon>
        <taxon>Dikarya</taxon>
        <taxon>Ascomycota</taxon>
        <taxon>Saccharomycotina</taxon>
        <taxon>Saccharomycetes</taxon>
        <taxon>Saccharomycetales</taxon>
        <taxon>Saccharomycetaceae</taxon>
        <taxon>Lachancea</taxon>
    </lineage>
</organism>
<evidence type="ECO:0000256" key="11">
    <source>
        <dbReference type="ARBA" id="ARBA00023136"/>
    </source>
</evidence>
<keyword evidence="4" id="KW-0926">Vacuole</keyword>
<dbReference type="Gene3D" id="2.140.10.30">
    <property type="entry name" value="Dipeptidylpeptidase IV, N-terminal domain"/>
    <property type="match status" value="1"/>
</dbReference>
<keyword evidence="16" id="KW-1185">Reference proteome</keyword>
<protein>
    <submittedName>
        <fullName evidence="15">LAME_0D08020g1_1</fullName>
    </submittedName>
</protein>
<comment type="subcellular location">
    <subcellularLocation>
        <location evidence="1">Vacuole membrane</location>
        <topology evidence="1">Single-pass type II membrane protein</topology>
    </subcellularLocation>
</comment>
<dbReference type="Pfam" id="PF00930">
    <property type="entry name" value="DPPIV_N"/>
    <property type="match status" value="1"/>
</dbReference>
<gene>
    <name evidence="15" type="ORF">LAME_0D08020G</name>
</gene>
<keyword evidence="11" id="KW-0472">Membrane</keyword>